<name>A0ABW0SSF4_9GAMM</name>
<protein>
    <submittedName>
        <fullName evidence="4">DmsE family decaheme c-type cytochrome</fullName>
    </submittedName>
</protein>
<dbReference type="InterPro" id="IPR036280">
    <property type="entry name" value="Multihaem_cyt_sf"/>
</dbReference>
<dbReference type="EMBL" id="JBHSNG010000001">
    <property type="protein sequence ID" value="MFC5579813.1"/>
    <property type="molecule type" value="Genomic_DNA"/>
</dbReference>
<proteinExistence type="predicted"/>
<evidence type="ECO:0000313" key="4">
    <source>
        <dbReference type="EMBL" id="MFC5579813.1"/>
    </source>
</evidence>
<dbReference type="Proteomes" id="UP001596111">
    <property type="component" value="Unassembled WGS sequence"/>
</dbReference>
<dbReference type="SUPFAM" id="SSF48695">
    <property type="entry name" value="Multiheme cytochromes"/>
    <property type="match status" value="1"/>
</dbReference>
<dbReference type="InterPro" id="IPR010177">
    <property type="entry name" value="Paired_CXXCH_1"/>
</dbReference>
<dbReference type="Pfam" id="PF22678">
    <property type="entry name" value="Cytochrom_c_NrfB-like"/>
    <property type="match status" value="1"/>
</dbReference>
<reference evidence="5" key="1">
    <citation type="journal article" date="2019" name="Int. J. Syst. Evol. Microbiol.">
        <title>The Global Catalogue of Microorganisms (GCM) 10K type strain sequencing project: providing services to taxonomists for standard genome sequencing and annotation.</title>
        <authorList>
            <consortium name="The Broad Institute Genomics Platform"/>
            <consortium name="The Broad Institute Genome Sequencing Center for Infectious Disease"/>
            <person name="Wu L."/>
            <person name="Ma J."/>
        </authorList>
    </citation>
    <scope>NUCLEOTIDE SEQUENCE [LARGE SCALE GENOMIC DNA]</scope>
    <source>
        <strain evidence="5">CGMCC 1.13587</strain>
    </source>
</reference>
<evidence type="ECO:0000259" key="3">
    <source>
        <dbReference type="Pfam" id="PF22678"/>
    </source>
</evidence>
<dbReference type="RefSeq" id="WP_377323717.1">
    <property type="nucleotide sequence ID" value="NZ_JBHSNG010000001.1"/>
</dbReference>
<feature type="domain" description="Cytochrome c-type protein NrfB-like" evidence="3">
    <location>
        <begin position="151"/>
        <end position="218"/>
    </location>
</feature>
<dbReference type="Gene3D" id="3.90.10.10">
    <property type="entry name" value="Cytochrome C3"/>
    <property type="match status" value="1"/>
</dbReference>
<dbReference type="Pfam" id="PF09699">
    <property type="entry name" value="Paired_CXXCH_1"/>
    <property type="match status" value="2"/>
</dbReference>
<dbReference type="Gene3D" id="1.10.1130.10">
    <property type="entry name" value="Flavocytochrome C3, Chain A"/>
    <property type="match status" value="2"/>
</dbReference>
<evidence type="ECO:0000256" key="1">
    <source>
        <dbReference type="ARBA" id="ARBA00022729"/>
    </source>
</evidence>
<evidence type="ECO:0000259" key="2">
    <source>
        <dbReference type="Pfam" id="PF09699"/>
    </source>
</evidence>
<keyword evidence="1" id="KW-0732">Signal</keyword>
<dbReference type="NCBIfam" id="TIGR03508">
    <property type="entry name" value="decahem_SO"/>
    <property type="match status" value="1"/>
</dbReference>
<dbReference type="InterPro" id="IPR053875">
    <property type="entry name" value="Cytochrom_c_NrfB-like_dom"/>
</dbReference>
<feature type="domain" description="Doubled CXXCH motif" evidence="2">
    <location>
        <begin position="254"/>
        <end position="296"/>
    </location>
</feature>
<gene>
    <name evidence="4" type="ORF">ACFPPB_01595</name>
</gene>
<dbReference type="PANTHER" id="PTHR35038">
    <property type="entry name" value="DISSIMILATORY SULFITE REDUCTASE SIRA"/>
    <property type="match status" value="1"/>
</dbReference>
<sequence>MSAKKVCRATAAITLSLTALLAVLTGIGGVLLWSPGARAQQSDDANTAQATAHQRSNRLSESDIARMLPSTDMDAGASMHSEVRAHAFDGGSATPFDAAPIPRNPLAPGADGIGAKSCSACHALESIQASHSLHVASFRAGSTNTGPQASCEACHGPGSEHAKNPAAPGLIIAFTHDAKTPVETQTRTCLSCHVGGARQHWIGSVHQERGLSCTDCHNPMTRLSAEGVLANDSINQVCATCHQDVRAQFNRRSHMPLPEGQISCVDCHNPHGTITRPLLKTDTVNETCDTCHAEKRGPFVFEHAPVGENCLNCHTPHGSNQENLLALPLPMLCQQCHTNSDHPNDLLTRQGLRNGLAPDERVMGRSCLNCHSNIHGSNDPNGAKFHQ</sequence>
<organism evidence="4 5">
    <name type="scientific">Rhodanobacter terrae</name>
    <dbReference type="NCBI Taxonomy" id="418647"/>
    <lineage>
        <taxon>Bacteria</taxon>
        <taxon>Pseudomonadati</taxon>
        <taxon>Pseudomonadota</taxon>
        <taxon>Gammaproteobacteria</taxon>
        <taxon>Lysobacterales</taxon>
        <taxon>Rhodanobacteraceae</taxon>
        <taxon>Rhodanobacter</taxon>
    </lineage>
</organism>
<keyword evidence="5" id="KW-1185">Reference proteome</keyword>
<feature type="domain" description="Doubled CXXCH motif" evidence="2">
    <location>
        <begin position="303"/>
        <end position="340"/>
    </location>
</feature>
<dbReference type="InterPro" id="IPR020015">
    <property type="entry name" value="Decahaem_cyt-c_DmsE"/>
</dbReference>
<accession>A0ABW0SSF4</accession>
<dbReference type="CDD" id="cd08168">
    <property type="entry name" value="Cytochrom_C3"/>
    <property type="match status" value="1"/>
</dbReference>
<comment type="caution">
    <text evidence="4">The sequence shown here is derived from an EMBL/GenBank/DDBJ whole genome shotgun (WGS) entry which is preliminary data.</text>
</comment>
<dbReference type="NCBIfam" id="TIGR01905">
    <property type="entry name" value="paired_CXXCH_1"/>
    <property type="match status" value="2"/>
</dbReference>
<evidence type="ECO:0000313" key="5">
    <source>
        <dbReference type="Proteomes" id="UP001596111"/>
    </source>
</evidence>
<dbReference type="InterPro" id="IPR051829">
    <property type="entry name" value="Multiheme_Cytochr_ET"/>
</dbReference>